<keyword evidence="1" id="KW-0472">Membrane</keyword>
<evidence type="ECO:0000256" key="1">
    <source>
        <dbReference type="SAM" id="Phobius"/>
    </source>
</evidence>
<feature type="transmembrane region" description="Helical" evidence="1">
    <location>
        <begin position="21"/>
        <end position="41"/>
    </location>
</feature>
<dbReference type="AlphaFoldDB" id="A0A834BIF9"/>
<dbReference type="Proteomes" id="UP000664940">
    <property type="component" value="Unassembled WGS sequence"/>
</dbReference>
<dbReference type="EMBL" id="JABVXQ010000001">
    <property type="protein sequence ID" value="KAF6130937.1"/>
    <property type="molecule type" value="Genomic_DNA"/>
</dbReference>
<sequence length="270" mass="29540">MSYLSILITIVLNFASDRLHIFILFSSFSGILFCSFTWAIFHCLLNLAASLCFCVCVLGRAALIPCLSSMAYCRKGTCKLCGIEPQVIARAGQLLHCFVVLWEGGLRAADSAAACLLEVCLVLTLYDGTPLAIALVLNPSGNGSNYILSLSRPFKQSLLKIQQFLSPLQHPLVFIARSYGDLSSWCWNPGLWGQSWELGLLPPKASPPYFYPPHMNVGQQVLQPLCITSRLCTPLPHCLSLDECGFFKSLVVGLPYSSISDGSGFICFEV</sequence>
<reference evidence="2 3" key="1">
    <citation type="journal article" date="2020" name="Nature">
        <title>Six reference-quality genomes reveal evolution of bat adaptations.</title>
        <authorList>
            <person name="Jebb D."/>
            <person name="Huang Z."/>
            <person name="Pippel M."/>
            <person name="Hughes G.M."/>
            <person name="Lavrichenko K."/>
            <person name="Devanna P."/>
            <person name="Winkler S."/>
            <person name="Jermiin L.S."/>
            <person name="Skirmuntt E.C."/>
            <person name="Katzourakis A."/>
            <person name="Burkitt-Gray L."/>
            <person name="Ray D.A."/>
            <person name="Sullivan K.A.M."/>
            <person name="Roscito J.G."/>
            <person name="Kirilenko B.M."/>
            <person name="Davalos L.M."/>
            <person name="Corthals A.P."/>
            <person name="Power M.L."/>
            <person name="Jones G."/>
            <person name="Ransome R.D."/>
            <person name="Dechmann D.K.N."/>
            <person name="Locatelli A.G."/>
            <person name="Puechmaille S.J."/>
            <person name="Fedrigo O."/>
            <person name="Jarvis E.D."/>
            <person name="Hiller M."/>
            <person name="Vernes S.C."/>
            <person name="Myers E.W."/>
            <person name="Teeling E.C."/>
        </authorList>
    </citation>
    <scope>NUCLEOTIDE SEQUENCE [LARGE SCALE GENOMIC DNA]</scope>
    <source>
        <strain evidence="2">Bat1K_MPI-CBG_1</strain>
    </source>
</reference>
<feature type="transmembrane region" description="Helical" evidence="1">
    <location>
        <begin position="47"/>
        <end position="67"/>
    </location>
</feature>
<proteinExistence type="predicted"/>
<comment type="caution">
    <text evidence="2">The sequence shown here is derived from an EMBL/GenBank/DDBJ whole genome shotgun (WGS) entry which is preliminary data.</text>
</comment>
<evidence type="ECO:0000313" key="2">
    <source>
        <dbReference type="EMBL" id="KAF6130937.1"/>
    </source>
</evidence>
<organism evidence="2 3">
    <name type="scientific">Phyllostomus discolor</name>
    <name type="common">pale spear-nosed bat</name>
    <dbReference type="NCBI Taxonomy" id="89673"/>
    <lineage>
        <taxon>Eukaryota</taxon>
        <taxon>Metazoa</taxon>
        <taxon>Chordata</taxon>
        <taxon>Craniata</taxon>
        <taxon>Vertebrata</taxon>
        <taxon>Euteleostomi</taxon>
        <taxon>Mammalia</taxon>
        <taxon>Eutheria</taxon>
        <taxon>Laurasiatheria</taxon>
        <taxon>Chiroptera</taxon>
        <taxon>Yangochiroptera</taxon>
        <taxon>Phyllostomidae</taxon>
        <taxon>Phyllostominae</taxon>
        <taxon>Phyllostomus</taxon>
    </lineage>
</organism>
<keyword evidence="1" id="KW-1133">Transmembrane helix</keyword>
<accession>A0A834BIF9</accession>
<name>A0A834BIF9_9CHIR</name>
<protein>
    <submittedName>
        <fullName evidence="2">Uncharacterized protein</fullName>
    </submittedName>
</protein>
<gene>
    <name evidence="2" type="ORF">HJG60_007876</name>
</gene>
<evidence type="ECO:0000313" key="3">
    <source>
        <dbReference type="Proteomes" id="UP000664940"/>
    </source>
</evidence>
<keyword evidence="1" id="KW-0812">Transmembrane</keyword>